<dbReference type="Proteomes" id="UP000245934">
    <property type="component" value="Unassembled WGS sequence"/>
</dbReference>
<gene>
    <name evidence="2" type="ORF">DLD82_06345</name>
</gene>
<accession>A0A2V2NIB1</accession>
<evidence type="ECO:0000313" key="2">
    <source>
        <dbReference type="EMBL" id="PWR75083.1"/>
    </source>
</evidence>
<feature type="transmembrane region" description="Helical" evidence="1">
    <location>
        <begin position="101"/>
        <end position="124"/>
    </location>
</feature>
<dbReference type="EMBL" id="QGMZ01000013">
    <property type="protein sequence ID" value="PWR75083.1"/>
    <property type="molecule type" value="Genomic_DNA"/>
</dbReference>
<dbReference type="AlphaFoldDB" id="A0A2V2NIB1"/>
<keyword evidence="1" id="KW-0472">Membrane</keyword>
<keyword evidence="1" id="KW-0812">Transmembrane</keyword>
<dbReference type="GeneID" id="97610010"/>
<evidence type="ECO:0000256" key="1">
    <source>
        <dbReference type="SAM" id="Phobius"/>
    </source>
</evidence>
<sequence>MDHKRFFFTIYATASITAVILYASVISDPLSPKITGQYQTDDNGTRSMEITVYQSGLCGNPDSVIRSTTISEIDSMDEYEAMEYCQFRRESFRDNERKGTIGMTLGLSVAALLLLFGVFNLYYLRKY</sequence>
<comment type="caution">
    <text evidence="2">The sequence shown here is derived from an EMBL/GenBank/DDBJ whole genome shotgun (WGS) entry which is preliminary data.</text>
</comment>
<organism evidence="2 3">
    <name type="scientific">Methanospirillum stamsii</name>
    <dbReference type="NCBI Taxonomy" id="1277351"/>
    <lineage>
        <taxon>Archaea</taxon>
        <taxon>Methanobacteriati</taxon>
        <taxon>Methanobacteriota</taxon>
        <taxon>Stenosarchaea group</taxon>
        <taxon>Methanomicrobia</taxon>
        <taxon>Methanomicrobiales</taxon>
        <taxon>Methanospirillaceae</taxon>
        <taxon>Methanospirillum</taxon>
    </lineage>
</organism>
<dbReference type="RefSeq" id="WP_109940277.1">
    <property type="nucleotide sequence ID" value="NZ_CP176366.1"/>
</dbReference>
<evidence type="ECO:0000313" key="3">
    <source>
        <dbReference type="Proteomes" id="UP000245934"/>
    </source>
</evidence>
<protein>
    <submittedName>
        <fullName evidence="2">Uncharacterized protein</fullName>
    </submittedName>
</protein>
<name>A0A2V2NIB1_9EURY</name>
<reference evidence="2 3" key="1">
    <citation type="submission" date="2018-05" db="EMBL/GenBank/DDBJ databases">
        <title>Draft genome of Methanospirillum stamsii Pt1.</title>
        <authorList>
            <person name="Dueholm M.S."/>
            <person name="Nielsen P.H."/>
            <person name="Bakmann L.F."/>
            <person name="Otzen D.E."/>
        </authorList>
    </citation>
    <scope>NUCLEOTIDE SEQUENCE [LARGE SCALE GENOMIC DNA]</scope>
    <source>
        <strain evidence="2 3">Pt1</strain>
    </source>
</reference>
<keyword evidence="3" id="KW-1185">Reference proteome</keyword>
<feature type="transmembrane region" description="Helical" evidence="1">
    <location>
        <begin position="6"/>
        <end position="25"/>
    </location>
</feature>
<proteinExistence type="predicted"/>
<keyword evidence="1" id="KW-1133">Transmembrane helix</keyword>